<dbReference type="EMBL" id="BARW01005686">
    <property type="protein sequence ID" value="GAI82166.1"/>
    <property type="molecule type" value="Genomic_DNA"/>
</dbReference>
<evidence type="ECO:0000313" key="1">
    <source>
        <dbReference type="EMBL" id="GAI82166.1"/>
    </source>
</evidence>
<comment type="caution">
    <text evidence="1">The sequence shown here is derived from an EMBL/GenBank/DDBJ whole genome shotgun (WGS) entry which is preliminary data.</text>
</comment>
<gene>
    <name evidence="1" type="ORF">S12H4_12176</name>
</gene>
<dbReference type="AlphaFoldDB" id="X1SSQ2"/>
<protein>
    <submittedName>
        <fullName evidence="1">Uncharacterized protein</fullName>
    </submittedName>
</protein>
<organism evidence="1">
    <name type="scientific">marine sediment metagenome</name>
    <dbReference type="NCBI Taxonomy" id="412755"/>
    <lineage>
        <taxon>unclassified sequences</taxon>
        <taxon>metagenomes</taxon>
        <taxon>ecological metagenomes</taxon>
    </lineage>
</organism>
<feature type="non-terminal residue" evidence="1">
    <location>
        <position position="1"/>
    </location>
</feature>
<reference evidence="1" key="1">
    <citation type="journal article" date="2014" name="Front. Microbiol.">
        <title>High frequency of phylogenetically diverse reductive dehalogenase-homologous genes in deep subseafloor sedimentary metagenomes.</title>
        <authorList>
            <person name="Kawai M."/>
            <person name="Futagami T."/>
            <person name="Toyoda A."/>
            <person name="Takaki Y."/>
            <person name="Nishi S."/>
            <person name="Hori S."/>
            <person name="Arai W."/>
            <person name="Tsubouchi T."/>
            <person name="Morono Y."/>
            <person name="Uchiyama I."/>
            <person name="Ito T."/>
            <person name="Fujiyama A."/>
            <person name="Inagaki F."/>
            <person name="Takami H."/>
        </authorList>
    </citation>
    <scope>NUCLEOTIDE SEQUENCE</scope>
    <source>
        <strain evidence="1">Expedition CK06-06</strain>
    </source>
</reference>
<sequence>DIPDKPMNDKLLIKHSDAWILYYDSQHARWHSEAWNKQIGNKKFIKLYYSLLLFQNAECRYC</sequence>
<proteinExistence type="predicted"/>
<accession>X1SSQ2</accession>
<name>X1SSQ2_9ZZZZ</name>